<keyword evidence="1" id="KW-0813">Transport</keyword>
<dbReference type="InterPro" id="IPR012292">
    <property type="entry name" value="Globin/Proto"/>
</dbReference>
<dbReference type="InterPro" id="IPR009050">
    <property type="entry name" value="Globin-like_sf"/>
</dbReference>
<dbReference type="InterPro" id="IPR001486">
    <property type="entry name" value="Hemoglobin_trunc"/>
</dbReference>
<reference evidence="5" key="1">
    <citation type="submission" date="2022-10" db="EMBL/GenBank/DDBJ databases">
        <title>The complete genomes of actinobacterial strains from the NBC collection.</title>
        <authorList>
            <person name="Joergensen T.S."/>
            <person name="Alvarez Arevalo M."/>
            <person name="Sterndorff E.B."/>
            <person name="Faurdal D."/>
            <person name="Vuksanovic O."/>
            <person name="Mourched A.-S."/>
            <person name="Charusanti P."/>
            <person name="Shaw S."/>
            <person name="Blin K."/>
            <person name="Weber T."/>
        </authorList>
    </citation>
    <scope>NUCLEOTIDE SEQUENCE</scope>
    <source>
        <strain evidence="5">NBC_00283</strain>
    </source>
</reference>
<evidence type="ECO:0000313" key="5">
    <source>
        <dbReference type="EMBL" id="WUO51096.1"/>
    </source>
</evidence>
<name>A0ABZ1RXI9_9ACTN</name>
<gene>
    <name evidence="5" type="ORF">OHU17_32155</name>
</gene>
<organism evidence="5 6">
    <name type="scientific">Streptomyces goshikiensis</name>
    <dbReference type="NCBI Taxonomy" id="1942"/>
    <lineage>
        <taxon>Bacteria</taxon>
        <taxon>Bacillati</taxon>
        <taxon>Actinomycetota</taxon>
        <taxon>Actinomycetes</taxon>
        <taxon>Kitasatosporales</taxon>
        <taxon>Streptomycetaceae</taxon>
        <taxon>Streptomyces</taxon>
    </lineage>
</organism>
<protein>
    <submittedName>
        <fullName evidence="5">Group II truncated hemoglobin</fullName>
    </submittedName>
</protein>
<dbReference type="SUPFAM" id="SSF46458">
    <property type="entry name" value="Globin-like"/>
    <property type="match status" value="1"/>
</dbReference>
<evidence type="ECO:0000256" key="1">
    <source>
        <dbReference type="ARBA" id="ARBA00022448"/>
    </source>
</evidence>
<dbReference type="EMBL" id="CP108057">
    <property type="protein sequence ID" value="WUO51096.1"/>
    <property type="molecule type" value="Genomic_DNA"/>
</dbReference>
<keyword evidence="3" id="KW-0479">Metal-binding</keyword>
<evidence type="ECO:0000256" key="2">
    <source>
        <dbReference type="ARBA" id="ARBA00022617"/>
    </source>
</evidence>
<sequence>MYEHVGGEGPLGRLAEAFHRAAVADPLIGRMFRYTGDTHVRHLTAYFVEVFGSGTAFTDEIGGFEHVKRMHADLRITDEQRDRFVELMLAAADEVGLPDDERFRTRFEQELRRASAITARASRMSKEDLETRHGRLGSWTW</sequence>
<dbReference type="Gene3D" id="1.10.490.10">
    <property type="entry name" value="Globins"/>
    <property type="match status" value="1"/>
</dbReference>
<dbReference type="Proteomes" id="UP001432075">
    <property type="component" value="Chromosome"/>
</dbReference>
<dbReference type="RefSeq" id="WP_047960903.1">
    <property type="nucleotide sequence ID" value="NZ_BMVE01000010.1"/>
</dbReference>
<keyword evidence="4" id="KW-0408">Iron</keyword>
<evidence type="ECO:0000256" key="3">
    <source>
        <dbReference type="ARBA" id="ARBA00022723"/>
    </source>
</evidence>
<dbReference type="GeneID" id="91407854"/>
<evidence type="ECO:0000313" key="6">
    <source>
        <dbReference type="Proteomes" id="UP001432075"/>
    </source>
</evidence>
<proteinExistence type="predicted"/>
<evidence type="ECO:0000256" key="4">
    <source>
        <dbReference type="ARBA" id="ARBA00023004"/>
    </source>
</evidence>
<dbReference type="CDD" id="cd14775">
    <property type="entry name" value="TrHb2_O-like"/>
    <property type="match status" value="1"/>
</dbReference>
<keyword evidence="2" id="KW-0349">Heme</keyword>
<keyword evidence="6" id="KW-1185">Reference proteome</keyword>
<accession>A0ABZ1RXI9</accession>
<dbReference type="Pfam" id="PF01152">
    <property type="entry name" value="Bac_globin"/>
    <property type="match status" value="1"/>
</dbReference>